<organism evidence="1 2">
    <name type="scientific">Canavalia gladiata</name>
    <name type="common">Sword bean</name>
    <name type="synonym">Dolichos gladiatus</name>
    <dbReference type="NCBI Taxonomy" id="3824"/>
    <lineage>
        <taxon>Eukaryota</taxon>
        <taxon>Viridiplantae</taxon>
        <taxon>Streptophyta</taxon>
        <taxon>Embryophyta</taxon>
        <taxon>Tracheophyta</taxon>
        <taxon>Spermatophyta</taxon>
        <taxon>Magnoliopsida</taxon>
        <taxon>eudicotyledons</taxon>
        <taxon>Gunneridae</taxon>
        <taxon>Pentapetalae</taxon>
        <taxon>rosids</taxon>
        <taxon>fabids</taxon>
        <taxon>Fabales</taxon>
        <taxon>Fabaceae</taxon>
        <taxon>Papilionoideae</taxon>
        <taxon>50 kb inversion clade</taxon>
        <taxon>NPAAA clade</taxon>
        <taxon>indigoferoid/millettioid clade</taxon>
        <taxon>Phaseoleae</taxon>
        <taxon>Canavalia</taxon>
    </lineage>
</organism>
<comment type="caution">
    <text evidence="1">The sequence shown here is derived from an EMBL/GenBank/DDBJ whole genome shotgun (WGS) entry which is preliminary data.</text>
</comment>
<protein>
    <submittedName>
        <fullName evidence="1">Uncharacterized protein</fullName>
    </submittedName>
</protein>
<evidence type="ECO:0000313" key="1">
    <source>
        <dbReference type="EMBL" id="KAK7315212.1"/>
    </source>
</evidence>
<sequence length="121" mass="13786">MQGCWEYMGRFSGRSGCFQEMGACFVEVKETLYEGLCTRNAYQVKGLRLGFARYPLTRGQAWHPLGIGQERDRMFDPQVLKNAKAVSTLYGSRPYLRVLTNHRCFLSFLGLFLDAKGESSL</sequence>
<gene>
    <name evidence="1" type="ORF">VNO77_33749</name>
</gene>
<proteinExistence type="predicted"/>
<dbReference type="EMBL" id="JAYMYQ010000008">
    <property type="protein sequence ID" value="KAK7315212.1"/>
    <property type="molecule type" value="Genomic_DNA"/>
</dbReference>
<evidence type="ECO:0000313" key="2">
    <source>
        <dbReference type="Proteomes" id="UP001367508"/>
    </source>
</evidence>
<reference evidence="1 2" key="1">
    <citation type="submission" date="2024-01" db="EMBL/GenBank/DDBJ databases">
        <title>The genomes of 5 underutilized Papilionoideae crops provide insights into root nodulation and disease resistanc.</title>
        <authorList>
            <person name="Jiang F."/>
        </authorList>
    </citation>
    <scope>NUCLEOTIDE SEQUENCE [LARGE SCALE GENOMIC DNA]</scope>
    <source>
        <strain evidence="1">LVBAO_FW01</strain>
        <tissue evidence="1">Leaves</tissue>
    </source>
</reference>
<dbReference type="Proteomes" id="UP001367508">
    <property type="component" value="Unassembled WGS sequence"/>
</dbReference>
<keyword evidence="2" id="KW-1185">Reference proteome</keyword>
<name>A0AAN9PYM7_CANGL</name>
<dbReference type="AlphaFoldDB" id="A0AAN9PYM7"/>
<accession>A0AAN9PYM7</accession>